<accession>A0ABT7QKT9</accession>
<evidence type="ECO:0000256" key="1">
    <source>
        <dbReference type="ARBA" id="ARBA00006484"/>
    </source>
</evidence>
<feature type="domain" description="Ketoreductase" evidence="2">
    <location>
        <begin position="8"/>
        <end position="188"/>
    </location>
</feature>
<dbReference type="SUPFAM" id="SSF51735">
    <property type="entry name" value="NAD(P)-binding Rossmann-fold domains"/>
    <property type="match status" value="1"/>
</dbReference>
<dbReference type="PRINTS" id="PR00081">
    <property type="entry name" value="GDHRDH"/>
</dbReference>
<gene>
    <name evidence="3" type="primary">fabG</name>
    <name evidence="3" type="ORF">NQX30_02930</name>
</gene>
<dbReference type="PRINTS" id="PR00080">
    <property type="entry name" value="SDRFAMILY"/>
</dbReference>
<evidence type="ECO:0000313" key="4">
    <source>
        <dbReference type="Proteomes" id="UP001168167"/>
    </source>
</evidence>
<keyword evidence="4" id="KW-1185">Reference proteome</keyword>
<organism evidence="3 4">
    <name type="scientific">Candidatus Doriopsillibacter californiensis</name>
    <dbReference type="NCBI Taxonomy" id="2970740"/>
    <lineage>
        <taxon>Bacteria</taxon>
        <taxon>Pseudomonadati</taxon>
        <taxon>Pseudomonadota</taxon>
        <taxon>Gammaproteobacteria</taxon>
        <taxon>Candidatus Tethybacterales</taxon>
        <taxon>Candidatus Persebacteraceae</taxon>
        <taxon>Candidatus Doriopsillibacter</taxon>
    </lineage>
</organism>
<keyword evidence="3" id="KW-0560">Oxidoreductase</keyword>
<dbReference type="PROSITE" id="PS00061">
    <property type="entry name" value="ADH_SHORT"/>
    <property type="match status" value="1"/>
</dbReference>
<name>A0ABT7QKT9_9GAMM</name>
<dbReference type="Proteomes" id="UP001168167">
    <property type="component" value="Unassembled WGS sequence"/>
</dbReference>
<dbReference type="PANTHER" id="PTHR42879">
    <property type="entry name" value="3-OXOACYL-(ACYL-CARRIER-PROTEIN) REDUCTASE"/>
    <property type="match status" value="1"/>
</dbReference>
<dbReference type="InterPro" id="IPR036291">
    <property type="entry name" value="NAD(P)-bd_dom_sf"/>
</dbReference>
<proteinExistence type="inferred from homology"/>
<dbReference type="InterPro" id="IPR002347">
    <property type="entry name" value="SDR_fam"/>
</dbReference>
<protein>
    <submittedName>
        <fullName evidence="3">3-oxoacyl-ACP reductase FabG</fullName>
        <ecNumber evidence="3">1.1.1.100</ecNumber>
    </submittedName>
</protein>
<dbReference type="GO" id="GO:0004316">
    <property type="term" value="F:3-oxoacyl-[acyl-carrier-protein] reductase (NADPH) activity"/>
    <property type="evidence" value="ECO:0007669"/>
    <property type="project" value="UniProtKB-EC"/>
</dbReference>
<evidence type="ECO:0000259" key="2">
    <source>
        <dbReference type="SMART" id="SM00822"/>
    </source>
</evidence>
<dbReference type="Pfam" id="PF13561">
    <property type="entry name" value="adh_short_C2"/>
    <property type="match status" value="1"/>
</dbReference>
<dbReference type="InterPro" id="IPR057326">
    <property type="entry name" value="KR_dom"/>
</dbReference>
<dbReference type="PANTHER" id="PTHR42879:SF2">
    <property type="entry name" value="3-OXOACYL-[ACYL-CARRIER-PROTEIN] REDUCTASE FABG"/>
    <property type="match status" value="1"/>
</dbReference>
<comment type="similarity">
    <text evidence="1">Belongs to the short-chain dehydrogenases/reductases (SDR) family.</text>
</comment>
<dbReference type="InterPro" id="IPR050259">
    <property type="entry name" value="SDR"/>
</dbReference>
<reference evidence="3" key="1">
    <citation type="submission" date="2022-08" db="EMBL/GenBank/DDBJ databases">
        <authorList>
            <person name="Dzunkova M."/>
            <person name="La Clair J."/>
            <person name="Tyml T."/>
            <person name="Doud D."/>
            <person name="Schulz F."/>
            <person name="Piquer S."/>
            <person name="Porcel Sanchis D."/>
            <person name="Osborn A."/>
            <person name="Robinson D."/>
            <person name="Louie K.B."/>
            <person name="Bowen B.P."/>
            <person name="Bowers R."/>
            <person name="Lee J."/>
            <person name="Arnau Llombart V."/>
            <person name="Diaz Villanueva W."/>
            <person name="Gosliner T."/>
            <person name="Northen T."/>
            <person name="Cheng J.-F."/>
            <person name="Burkart M.D."/>
            <person name="Woyke T."/>
        </authorList>
    </citation>
    <scope>NUCLEOTIDE SEQUENCE</scope>
    <source>
        <strain evidence="3">Df01</strain>
    </source>
</reference>
<reference evidence="3" key="2">
    <citation type="journal article" date="2023" name="Microbiome">
        <title>Synthase-selected sorting approach identifies a beta-lactone synthase in a nudibranch symbiotic bacterium.</title>
        <authorList>
            <person name="Dzunkova M."/>
            <person name="La Clair J.J."/>
            <person name="Tyml T."/>
            <person name="Doud D."/>
            <person name="Schulz F."/>
            <person name="Piquer-Esteban S."/>
            <person name="Porcel Sanchis D."/>
            <person name="Osborn A."/>
            <person name="Robinson D."/>
            <person name="Louie K.B."/>
            <person name="Bowen B.P."/>
            <person name="Bowers R.M."/>
            <person name="Lee J."/>
            <person name="Arnau V."/>
            <person name="Diaz-Villanueva W."/>
            <person name="Stepanauskas R."/>
            <person name="Gosliner T."/>
            <person name="Date S.V."/>
            <person name="Northen T.R."/>
            <person name="Cheng J.F."/>
            <person name="Burkart M.D."/>
            <person name="Woyke T."/>
        </authorList>
    </citation>
    <scope>NUCLEOTIDE SEQUENCE</scope>
    <source>
        <strain evidence="3">Df01</strain>
    </source>
</reference>
<dbReference type="EC" id="1.1.1.100" evidence="3"/>
<dbReference type="Gene3D" id="3.40.50.720">
    <property type="entry name" value="NAD(P)-binding Rossmann-like Domain"/>
    <property type="match status" value="1"/>
</dbReference>
<evidence type="ECO:0000313" key="3">
    <source>
        <dbReference type="EMBL" id="MDM5147327.1"/>
    </source>
</evidence>
<dbReference type="SMART" id="SM00822">
    <property type="entry name" value="PKS_KR"/>
    <property type="match status" value="1"/>
</dbReference>
<dbReference type="NCBIfam" id="NF009466">
    <property type="entry name" value="PRK12826.1-2"/>
    <property type="match status" value="1"/>
</dbReference>
<comment type="caution">
    <text evidence="3">The sequence shown here is derived from an EMBL/GenBank/DDBJ whole genome shotgun (WGS) entry which is preliminary data.</text>
</comment>
<sequence>MKIDLQGKAALVTGASRGIGAAIFSALGAAGARVFGTATSATGVATIEQAAVAGGFSGAAHIYNASDNNQAAVLSNAVMEAFGDAPDIVVCNAAVNADTLLMRMKDDDWQRVLDANLSGVFYLARAAVPAMLKKRRGRIIAISSVVAHSGNAGQSNYCAAKAGVEGFVRALAQEVGGRGVTVNAVAPGLIDTDMTAKLPEKWRENLIAATAVRRAGIPAEVAAAVVFLASQQAAYITGQTIHVNGGMRM</sequence>
<dbReference type="InterPro" id="IPR020904">
    <property type="entry name" value="Sc_DH/Rdtase_CS"/>
</dbReference>
<dbReference type="EMBL" id="JANQAO010000001">
    <property type="protein sequence ID" value="MDM5147327.1"/>
    <property type="molecule type" value="Genomic_DNA"/>
</dbReference>